<evidence type="ECO:0000259" key="2">
    <source>
        <dbReference type="Pfam" id="PF05183"/>
    </source>
</evidence>
<keyword evidence="1" id="KW-0696">RNA-directed RNA polymerase</keyword>
<dbReference type="RefSeq" id="XP_046003675.1">
    <property type="nucleotide sequence ID" value="XM_046157718.1"/>
</dbReference>
<reference evidence="3" key="1">
    <citation type="journal article" date="2021" name="Nat. Commun.">
        <title>Genetic determinants of endophytism in the Arabidopsis root mycobiome.</title>
        <authorList>
            <person name="Mesny F."/>
            <person name="Miyauchi S."/>
            <person name="Thiergart T."/>
            <person name="Pickel B."/>
            <person name="Atanasova L."/>
            <person name="Karlsson M."/>
            <person name="Huettel B."/>
            <person name="Barry K.W."/>
            <person name="Haridas S."/>
            <person name="Chen C."/>
            <person name="Bauer D."/>
            <person name="Andreopoulos W."/>
            <person name="Pangilinan J."/>
            <person name="LaButti K."/>
            <person name="Riley R."/>
            <person name="Lipzen A."/>
            <person name="Clum A."/>
            <person name="Drula E."/>
            <person name="Henrissat B."/>
            <person name="Kohler A."/>
            <person name="Grigoriev I.V."/>
            <person name="Martin F.M."/>
            <person name="Hacquard S."/>
        </authorList>
    </citation>
    <scope>NUCLEOTIDE SEQUENCE</scope>
    <source>
        <strain evidence="3">MPI-CAGE-CH-0230</strain>
    </source>
</reference>
<dbReference type="PANTHER" id="PTHR23079">
    <property type="entry name" value="RNA-DEPENDENT RNA POLYMERASE"/>
    <property type="match status" value="1"/>
</dbReference>
<dbReference type="EC" id="2.7.7.48" evidence="1"/>
<comment type="caution">
    <text evidence="3">The sequence shown here is derived from an EMBL/GenBank/DDBJ whole genome shotgun (WGS) entry which is preliminary data.</text>
</comment>
<feature type="domain" description="RDRP core" evidence="2">
    <location>
        <begin position="60"/>
        <end position="210"/>
    </location>
</feature>
<keyword evidence="1" id="KW-0548">Nucleotidyltransferase</keyword>
<organism evidence="3 4">
    <name type="scientific">Microdochium trichocladiopsis</name>
    <dbReference type="NCBI Taxonomy" id="1682393"/>
    <lineage>
        <taxon>Eukaryota</taxon>
        <taxon>Fungi</taxon>
        <taxon>Dikarya</taxon>
        <taxon>Ascomycota</taxon>
        <taxon>Pezizomycotina</taxon>
        <taxon>Sordariomycetes</taxon>
        <taxon>Xylariomycetidae</taxon>
        <taxon>Xylariales</taxon>
        <taxon>Microdochiaceae</taxon>
        <taxon>Microdochium</taxon>
    </lineage>
</organism>
<dbReference type="OrthoDB" id="6513042at2759"/>
<dbReference type="GO" id="GO:0031380">
    <property type="term" value="C:nuclear RNA-directed RNA polymerase complex"/>
    <property type="evidence" value="ECO:0007669"/>
    <property type="project" value="TreeGrafter"/>
</dbReference>
<keyword evidence="4" id="KW-1185">Reference proteome</keyword>
<dbReference type="Pfam" id="PF05183">
    <property type="entry name" value="RdRP"/>
    <property type="match status" value="1"/>
</dbReference>
<dbReference type="GO" id="GO:0030422">
    <property type="term" value="P:siRNA processing"/>
    <property type="evidence" value="ECO:0007669"/>
    <property type="project" value="TreeGrafter"/>
</dbReference>
<sequence length="371" mass="41933">MCRGLTLIIVQKQFAEPAGTYVEGITSPRGPIWHSTGKSLTKECFPSAMAECSCRADDRHGDGLPYALKNTEVLVARNPCLHPGDLQKFKAVEHASLSHLVDCIVFPARGRRSPADMMSGGDLDGDKFLVCWDKDLIPSTLSQPAEYPTTEEPVKFRPITDDDRLVYVAEYTNASLGRVKNLYLDWVRVKGPMAPECQELNRLFSQCVDGIQIKIPPRLESIPVIPLDNQKFILDELHEAAAADIARGRLRETNLACAEFDIIELLVSRQDIAITEFELFKLTAKRCRRHGMCLGDFLSYFDMNSLTAEEKHWALSSTQQLQWAPSLILNALCTSKIVSENDIAHHELNSPRLRWKRTLPPKRSRKFRKSW</sequence>
<name>A0A9P9BGU6_9PEZI</name>
<keyword evidence="1" id="KW-0694">RNA-binding</keyword>
<dbReference type="PANTHER" id="PTHR23079:SF55">
    <property type="entry name" value="RNA-DIRECTED RNA POLYMERASE"/>
    <property type="match status" value="1"/>
</dbReference>
<evidence type="ECO:0000313" key="3">
    <source>
        <dbReference type="EMBL" id="KAH7007855.1"/>
    </source>
</evidence>
<proteinExistence type="inferred from homology"/>
<evidence type="ECO:0000256" key="1">
    <source>
        <dbReference type="RuleBase" id="RU363098"/>
    </source>
</evidence>
<dbReference type="GeneID" id="70187264"/>
<accession>A0A9P9BGU6</accession>
<protein>
    <recommendedName>
        <fullName evidence="1">RNA-dependent RNA polymerase</fullName>
        <ecNumber evidence="1">2.7.7.48</ecNumber>
    </recommendedName>
</protein>
<comment type="catalytic activity">
    <reaction evidence="1">
        <text>RNA(n) + a ribonucleoside 5'-triphosphate = RNA(n+1) + diphosphate</text>
        <dbReference type="Rhea" id="RHEA:21248"/>
        <dbReference type="Rhea" id="RHEA-COMP:14527"/>
        <dbReference type="Rhea" id="RHEA-COMP:17342"/>
        <dbReference type="ChEBI" id="CHEBI:33019"/>
        <dbReference type="ChEBI" id="CHEBI:61557"/>
        <dbReference type="ChEBI" id="CHEBI:140395"/>
        <dbReference type="EC" id="2.7.7.48"/>
    </reaction>
</comment>
<gene>
    <name evidence="3" type="ORF">B0I36DRAFT_356949</name>
</gene>
<comment type="similarity">
    <text evidence="1">Belongs to the RdRP family.</text>
</comment>
<dbReference type="GO" id="GO:0003968">
    <property type="term" value="F:RNA-directed RNA polymerase activity"/>
    <property type="evidence" value="ECO:0007669"/>
    <property type="project" value="UniProtKB-KW"/>
</dbReference>
<dbReference type="InterPro" id="IPR007855">
    <property type="entry name" value="RDRP"/>
</dbReference>
<keyword evidence="1" id="KW-0808">Transferase</keyword>
<dbReference type="Proteomes" id="UP000756346">
    <property type="component" value="Unassembled WGS sequence"/>
</dbReference>
<dbReference type="EMBL" id="JAGTJQ010000023">
    <property type="protein sequence ID" value="KAH7007855.1"/>
    <property type="molecule type" value="Genomic_DNA"/>
</dbReference>
<dbReference type="InterPro" id="IPR057596">
    <property type="entry name" value="RDRP_core"/>
</dbReference>
<dbReference type="AlphaFoldDB" id="A0A9P9BGU6"/>
<dbReference type="GO" id="GO:0003723">
    <property type="term" value="F:RNA binding"/>
    <property type="evidence" value="ECO:0007669"/>
    <property type="project" value="UniProtKB-KW"/>
</dbReference>
<evidence type="ECO:0000313" key="4">
    <source>
        <dbReference type="Proteomes" id="UP000756346"/>
    </source>
</evidence>